<name>A0A2K9ZA37_RHILE</name>
<accession>A0A2K9ZA37</accession>
<evidence type="ECO:0000256" key="1">
    <source>
        <dbReference type="SAM" id="MobiDB-lite"/>
    </source>
</evidence>
<protein>
    <submittedName>
        <fullName evidence="4">Uncharacterized protein</fullName>
    </submittedName>
</protein>
<feature type="compositionally biased region" description="Polar residues" evidence="1">
    <location>
        <begin position="54"/>
        <end position="67"/>
    </location>
</feature>
<evidence type="ECO:0000313" key="4">
    <source>
        <dbReference type="EMBL" id="AUW45125.1"/>
    </source>
</evidence>
<sequence length="67" mass="7644">MPKGNEQQTIQSDKLPSYLQSLHHIRPARPSMVSQELGSDIMDKNPRHLEASRSIFSSQCMQNTHQP</sequence>
<gene>
    <name evidence="2" type="ORF">CUJ84_Chr003880</name>
    <name evidence="3" type="ORF">CUJ84_Chr004272</name>
    <name evidence="4" type="ORF">CUJ84_Chr004826</name>
</gene>
<evidence type="ECO:0000313" key="5">
    <source>
        <dbReference type="Proteomes" id="UP000238523"/>
    </source>
</evidence>
<dbReference type="AlphaFoldDB" id="A0A2K9ZA37"/>
<dbReference type="Proteomes" id="UP000238523">
    <property type="component" value="Chromosome"/>
</dbReference>
<evidence type="ECO:0000313" key="2">
    <source>
        <dbReference type="EMBL" id="AUW44208.1"/>
    </source>
</evidence>
<feature type="compositionally biased region" description="Basic and acidic residues" evidence="1">
    <location>
        <begin position="41"/>
        <end position="51"/>
    </location>
</feature>
<dbReference type="EMBL" id="CP025012">
    <property type="protein sequence ID" value="AUW44588.1"/>
    <property type="molecule type" value="Genomic_DNA"/>
</dbReference>
<feature type="region of interest" description="Disordered" evidence="1">
    <location>
        <begin position="25"/>
        <end position="67"/>
    </location>
</feature>
<evidence type="ECO:0000313" key="3">
    <source>
        <dbReference type="EMBL" id="AUW44588.1"/>
    </source>
</evidence>
<dbReference type="EMBL" id="CP025012">
    <property type="protein sequence ID" value="AUW44208.1"/>
    <property type="molecule type" value="Genomic_DNA"/>
</dbReference>
<proteinExistence type="predicted"/>
<reference evidence="4 5" key="1">
    <citation type="submission" date="2017-11" db="EMBL/GenBank/DDBJ databases">
        <title>Complete genome of Rhizobium leguminosarum Norway, an ineffective micro-symbiont.</title>
        <authorList>
            <person name="Hoffrichter A."/>
            <person name="Liang J."/>
            <person name="Brachmann A."/>
            <person name="Marin M."/>
        </authorList>
    </citation>
    <scope>NUCLEOTIDE SEQUENCE [LARGE SCALE GENOMIC DNA]</scope>
    <source>
        <strain evidence="4 5">Norway</strain>
    </source>
</reference>
<dbReference type="EMBL" id="CP025012">
    <property type="protein sequence ID" value="AUW45125.1"/>
    <property type="molecule type" value="Genomic_DNA"/>
</dbReference>
<organism evidence="4 5">
    <name type="scientific">Rhizobium leguminosarum</name>
    <dbReference type="NCBI Taxonomy" id="384"/>
    <lineage>
        <taxon>Bacteria</taxon>
        <taxon>Pseudomonadati</taxon>
        <taxon>Pseudomonadota</taxon>
        <taxon>Alphaproteobacteria</taxon>
        <taxon>Hyphomicrobiales</taxon>
        <taxon>Rhizobiaceae</taxon>
        <taxon>Rhizobium/Agrobacterium group</taxon>
        <taxon>Rhizobium</taxon>
    </lineage>
</organism>